<dbReference type="EMBL" id="MRYD01000083">
    <property type="protein sequence ID" value="OSZ59261.1"/>
    <property type="molecule type" value="Genomic_DNA"/>
</dbReference>
<evidence type="ECO:0000313" key="2">
    <source>
        <dbReference type="EMBL" id="OSZ59261.1"/>
    </source>
</evidence>
<evidence type="ECO:0000313" key="3">
    <source>
        <dbReference type="Proteomes" id="UP000194266"/>
    </source>
</evidence>
<reference evidence="2 3" key="1">
    <citation type="submission" date="2016-12" db="EMBL/GenBank/DDBJ databases">
        <title>Genome Mining:The Detection of Biosynthetic Gene Clusters to Aid in the Expression of Curamycin A produced by Streptomyces sp. strain CZA14.</title>
        <authorList>
            <person name="Durrell K.A."/>
            <person name="Kirby B.M."/>
            <person name="Khan W."/>
            <person name="Mthethwa T."/>
            <person name="Le Roes-Hill M."/>
        </authorList>
    </citation>
    <scope>NUCLEOTIDE SEQUENCE [LARGE SCALE GENOMIC DNA]</scope>
    <source>
        <strain evidence="2 3">CZA14</strain>
    </source>
</reference>
<dbReference type="Proteomes" id="UP000194266">
    <property type="component" value="Unassembled WGS sequence"/>
</dbReference>
<feature type="chain" id="PRO_5045618771" description="Secreted protein" evidence="1">
    <location>
        <begin position="25"/>
        <end position="68"/>
    </location>
</feature>
<comment type="caution">
    <text evidence="2">The sequence shown here is derived from an EMBL/GenBank/DDBJ whole genome shotgun (WGS) entry which is preliminary data.</text>
</comment>
<gene>
    <name evidence="2" type="ORF">OQI_17340</name>
</gene>
<organism evidence="2 3">
    <name type="scientific">Streptomyces pharetrae CZA14</name>
    <dbReference type="NCBI Taxonomy" id="1144883"/>
    <lineage>
        <taxon>Bacteria</taxon>
        <taxon>Bacillati</taxon>
        <taxon>Actinomycetota</taxon>
        <taxon>Actinomycetes</taxon>
        <taxon>Kitasatosporales</taxon>
        <taxon>Streptomycetaceae</taxon>
        <taxon>Streptomyces</taxon>
    </lineage>
</organism>
<protein>
    <recommendedName>
        <fullName evidence="4">Secreted protein</fullName>
    </recommendedName>
</protein>
<name>A0ABX3YH70_9ACTN</name>
<evidence type="ECO:0000256" key="1">
    <source>
        <dbReference type="SAM" id="SignalP"/>
    </source>
</evidence>
<sequence length="68" mass="6577">MIRKLSCLSVVVAALLMSAPAAQAANPRPAPSNGAPGAPLLDGVFGSLEVGSPAGSLNTLLPTGLLGP</sequence>
<feature type="signal peptide" evidence="1">
    <location>
        <begin position="1"/>
        <end position="24"/>
    </location>
</feature>
<keyword evidence="1" id="KW-0732">Signal</keyword>
<accession>A0ABX3YH70</accession>
<evidence type="ECO:0008006" key="4">
    <source>
        <dbReference type="Google" id="ProtNLM"/>
    </source>
</evidence>
<proteinExistence type="predicted"/>
<keyword evidence="3" id="KW-1185">Reference proteome</keyword>